<keyword evidence="4" id="KW-1185">Reference proteome</keyword>
<accession>A0ABV3T3I0</accession>
<reference evidence="3 4" key="1">
    <citation type="submission" date="2024-07" db="EMBL/GenBank/DDBJ databases">
        <authorList>
            <person name="Lee S."/>
            <person name="Kang M."/>
        </authorList>
    </citation>
    <scope>NUCLEOTIDE SEQUENCE [LARGE SCALE GENOMIC DNA]</scope>
    <source>
        <strain evidence="3 4">DS6</strain>
    </source>
</reference>
<comment type="similarity">
    <text evidence="1">Belongs to the universal stress protein A family.</text>
</comment>
<dbReference type="PRINTS" id="PR01438">
    <property type="entry name" value="UNVRSLSTRESS"/>
</dbReference>
<dbReference type="InterPro" id="IPR006016">
    <property type="entry name" value="UspA"/>
</dbReference>
<evidence type="ECO:0000313" key="4">
    <source>
        <dbReference type="Proteomes" id="UP001556631"/>
    </source>
</evidence>
<dbReference type="PANTHER" id="PTHR46268:SF6">
    <property type="entry name" value="UNIVERSAL STRESS PROTEIN UP12"/>
    <property type="match status" value="1"/>
</dbReference>
<sequence>MPGVVVGYVAKPEGEAALLRAVEEARLRDLSLVIVSSQHEEANEEWVRKTEADLAAARERLDASGVAYEIRHTVAGVGAADDLVEIAEETQADLLVIGVRRRSPVGKLILGTQAQRILLDAPCPVLAVKD</sequence>
<gene>
    <name evidence="3" type="ORF">AB3X52_19240</name>
</gene>
<dbReference type="SUPFAM" id="SSF52402">
    <property type="entry name" value="Adenine nucleotide alpha hydrolases-like"/>
    <property type="match status" value="1"/>
</dbReference>
<name>A0ABV3T3I0_9ACTN</name>
<proteinExistence type="inferred from homology"/>
<dbReference type="PANTHER" id="PTHR46268">
    <property type="entry name" value="STRESS RESPONSE PROTEIN NHAX"/>
    <property type="match status" value="1"/>
</dbReference>
<dbReference type="RefSeq" id="WP_367995723.1">
    <property type="nucleotide sequence ID" value="NZ_JBFPJR010000062.1"/>
</dbReference>
<dbReference type="Proteomes" id="UP001556631">
    <property type="component" value="Unassembled WGS sequence"/>
</dbReference>
<evidence type="ECO:0000256" key="1">
    <source>
        <dbReference type="ARBA" id="ARBA00008791"/>
    </source>
</evidence>
<evidence type="ECO:0000313" key="3">
    <source>
        <dbReference type="EMBL" id="MEX0429757.1"/>
    </source>
</evidence>
<organism evidence="3 4">
    <name type="scientific">Nocardioides eburneus</name>
    <dbReference type="NCBI Taxonomy" id="3231482"/>
    <lineage>
        <taxon>Bacteria</taxon>
        <taxon>Bacillati</taxon>
        <taxon>Actinomycetota</taxon>
        <taxon>Actinomycetes</taxon>
        <taxon>Propionibacteriales</taxon>
        <taxon>Nocardioidaceae</taxon>
        <taxon>Nocardioides</taxon>
    </lineage>
</organism>
<feature type="domain" description="UspA" evidence="2">
    <location>
        <begin position="4"/>
        <end position="129"/>
    </location>
</feature>
<dbReference type="Gene3D" id="3.40.50.620">
    <property type="entry name" value="HUPs"/>
    <property type="match status" value="1"/>
</dbReference>
<dbReference type="EMBL" id="JBFPJR010000062">
    <property type="protein sequence ID" value="MEX0429757.1"/>
    <property type="molecule type" value="Genomic_DNA"/>
</dbReference>
<comment type="caution">
    <text evidence="3">The sequence shown here is derived from an EMBL/GenBank/DDBJ whole genome shotgun (WGS) entry which is preliminary data.</text>
</comment>
<dbReference type="Pfam" id="PF00582">
    <property type="entry name" value="Usp"/>
    <property type="match status" value="1"/>
</dbReference>
<protein>
    <submittedName>
        <fullName evidence="3">Universal stress protein</fullName>
    </submittedName>
</protein>
<dbReference type="CDD" id="cd00293">
    <property type="entry name" value="USP-like"/>
    <property type="match status" value="1"/>
</dbReference>
<dbReference type="InterPro" id="IPR006015">
    <property type="entry name" value="Universal_stress_UspA"/>
</dbReference>
<dbReference type="InterPro" id="IPR014729">
    <property type="entry name" value="Rossmann-like_a/b/a_fold"/>
</dbReference>
<evidence type="ECO:0000259" key="2">
    <source>
        <dbReference type="Pfam" id="PF00582"/>
    </source>
</evidence>